<feature type="compositionally biased region" description="Gly residues" evidence="1">
    <location>
        <begin position="1"/>
        <end position="20"/>
    </location>
</feature>
<protein>
    <submittedName>
        <fullName evidence="2">Uncharacterized protein</fullName>
    </submittedName>
</protein>
<accession>A0AAV5ENT6</accession>
<feature type="compositionally biased region" description="Low complexity" evidence="1">
    <location>
        <begin position="111"/>
        <end position="123"/>
    </location>
</feature>
<evidence type="ECO:0000313" key="2">
    <source>
        <dbReference type="EMBL" id="GJN25064.1"/>
    </source>
</evidence>
<reference evidence="2" key="1">
    <citation type="journal article" date="2018" name="DNA Res.">
        <title>Multiple hybrid de novo genome assembly of finger millet, an orphan allotetraploid crop.</title>
        <authorList>
            <person name="Hatakeyama M."/>
            <person name="Aluri S."/>
            <person name="Balachadran M.T."/>
            <person name="Sivarajan S.R."/>
            <person name="Patrignani A."/>
            <person name="Gruter S."/>
            <person name="Poveda L."/>
            <person name="Shimizu-Inatsugi R."/>
            <person name="Baeten J."/>
            <person name="Francoijs K.J."/>
            <person name="Nataraja K.N."/>
            <person name="Reddy Y.A.N."/>
            <person name="Phadnis S."/>
            <person name="Ravikumar R.L."/>
            <person name="Schlapbach R."/>
            <person name="Sreeman S.M."/>
            <person name="Shimizu K.K."/>
        </authorList>
    </citation>
    <scope>NUCLEOTIDE SEQUENCE</scope>
</reference>
<reference evidence="2" key="2">
    <citation type="submission" date="2021-12" db="EMBL/GenBank/DDBJ databases">
        <title>Resequencing data analysis of finger millet.</title>
        <authorList>
            <person name="Hatakeyama M."/>
            <person name="Aluri S."/>
            <person name="Balachadran M.T."/>
            <person name="Sivarajan S.R."/>
            <person name="Poveda L."/>
            <person name="Shimizu-Inatsugi R."/>
            <person name="Schlapbach R."/>
            <person name="Sreeman S.M."/>
            <person name="Shimizu K.K."/>
        </authorList>
    </citation>
    <scope>NUCLEOTIDE SEQUENCE</scope>
</reference>
<keyword evidence="3" id="KW-1185">Reference proteome</keyword>
<dbReference type="EMBL" id="BQKI01000077">
    <property type="protein sequence ID" value="GJN25064.1"/>
    <property type="molecule type" value="Genomic_DNA"/>
</dbReference>
<name>A0AAV5ENT6_ELECO</name>
<feature type="region of interest" description="Disordered" evidence="1">
    <location>
        <begin position="107"/>
        <end position="202"/>
    </location>
</feature>
<feature type="region of interest" description="Disordered" evidence="1">
    <location>
        <begin position="1"/>
        <end position="24"/>
    </location>
</feature>
<evidence type="ECO:0000313" key="3">
    <source>
        <dbReference type="Proteomes" id="UP001054889"/>
    </source>
</evidence>
<comment type="caution">
    <text evidence="2">The sequence shown here is derived from an EMBL/GenBank/DDBJ whole genome shotgun (WGS) entry which is preliminary data.</text>
</comment>
<evidence type="ECO:0000256" key="1">
    <source>
        <dbReference type="SAM" id="MobiDB-lite"/>
    </source>
</evidence>
<sequence length="293" mass="29708">MEGFRPGGHGGDTQGGGRGAGQNFQVAMQGGQNFQAGMQGMQGAGGFQPGLFPGSQGNFDQFNQQTGGGLYGGQDSGIGFQHQFPANVGSHGSFHQNFQNQGQVHNFRGFQQGTGSSAAPSAQGQGGGRYQGPHGGAGGFDPGYGGGDRGWQRVHRGRNRDRGQGRPLLGKGNFAPSGQQGRGHGGQLPGTAGVQGTRVPPSQGLTQGIMRAAQMAPGVTPNSYAAEIIPSASGMVNSVGGTTALNGTGAVEAEGKGDQTAQDYDKAKGKQVVSTNNEGKAAKIEGLLPSMLR</sequence>
<gene>
    <name evidence="2" type="primary">gb12848</name>
    <name evidence="2" type="ORF">PR202_gb12848</name>
</gene>
<proteinExistence type="predicted"/>
<feature type="compositionally biased region" description="Gly residues" evidence="1">
    <location>
        <begin position="124"/>
        <end position="149"/>
    </location>
</feature>
<dbReference type="Proteomes" id="UP001054889">
    <property type="component" value="Unassembled WGS sequence"/>
</dbReference>
<organism evidence="2 3">
    <name type="scientific">Eleusine coracana subsp. coracana</name>
    <dbReference type="NCBI Taxonomy" id="191504"/>
    <lineage>
        <taxon>Eukaryota</taxon>
        <taxon>Viridiplantae</taxon>
        <taxon>Streptophyta</taxon>
        <taxon>Embryophyta</taxon>
        <taxon>Tracheophyta</taxon>
        <taxon>Spermatophyta</taxon>
        <taxon>Magnoliopsida</taxon>
        <taxon>Liliopsida</taxon>
        <taxon>Poales</taxon>
        <taxon>Poaceae</taxon>
        <taxon>PACMAD clade</taxon>
        <taxon>Chloridoideae</taxon>
        <taxon>Cynodonteae</taxon>
        <taxon>Eleusininae</taxon>
        <taxon>Eleusine</taxon>
    </lineage>
</organism>
<dbReference type="AlphaFoldDB" id="A0AAV5ENT6"/>